<sequence length="351" mass="38716">MKAQIFRLLATVTATVLLSVPATPALAQFRGDKEAKLVVTEPVQFQNETRRVEAVGTAEAVRSVVLYPAVAEEVMEVNFVPGQQVEAGKVLVRLDDRKQLTALKRAKLQLKDAERTYQRLLNSQQQGAVAQNELDLAQTARDLAEVNVADAQADLDDRHIRAPFTGVVGLTEIEVGDRITTSTAITTLDDRSKLYINFRAPEASLPVLMNAPKVTLEPWANRNTELQAEVAQLDSRINESDRTLRVRAILDNSQDRFRPGMSFRVKLAIDGNRYAAIPEASLLWGATGAYLWTAENGKARRVDVEVHQRLRGTILVSGKLSDGDTLISEGIQRLRNGQEITTELARGPGDE</sequence>
<evidence type="ECO:0000256" key="2">
    <source>
        <dbReference type="SAM" id="SignalP"/>
    </source>
</evidence>
<protein>
    <submittedName>
        <fullName evidence="5">Efflux RND transporter periplasmic adaptor subunit</fullName>
    </submittedName>
</protein>
<dbReference type="Pfam" id="PF25917">
    <property type="entry name" value="BSH_RND"/>
    <property type="match status" value="1"/>
</dbReference>
<proteinExistence type="inferred from homology"/>
<dbReference type="PANTHER" id="PTHR30469">
    <property type="entry name" value="MULTIDRUG RESISTANCE PROTEIN MDTA"/>
    <property type="match status" value="1"/>
</dbReference>
<evidence type="ECO:0000313" key="5">
    <source>
        <dbReference type="EMBL" id="MCU7555191.1"/>
    </source>
</evidence>
<gene>
    <name evidence="5" type="ORF">OCL06_11345</name>
</gene>
<dbReference type="InterPro" id="IPR058625">
    <property type="entry name" value="MdtA-like_BSH"/>
</dbReference>
<dbReference type="PANTHER" id="PTHR30469:SF11">
    <property type="entry name" value="BLL4320 PROTEIN"/>
    <property type="match status" value="1"/>
</dbReference>
<reference evidence="6" key="1">
    <citation type="submission" date="2023-07" db="EMBL/GenBank/DDBJ databases">
        <title>Study on multiphase classification of strain Alteromonas salexigens isolated from the Yellow Sea.</title>
        <authorList>
            <person name="Sun L."/>
        </authorList>
    </citation>
    <scope>NUCLEOTIDE SEQUENCE [LARGE SCALE GENOMIC DNA]</scope>
    <source>
        <strain evidence="6">ASW11-19</strain>
    </source>
</reference>
<feature type="signal peptide" evidence="2">
    <location>
        <begin position="1"/>
        <end position="27"/>
    </location>
</feature>
<dbReference type="SUPFAM" id="SSF111369">
    <property type="entry name" value="HlyD-like secretion proteins"/>
    <property type="match status" value="1"/>
</dbReference>
<organism evidence="5 6">
    <name type="scientific">Alteromonas salexigens</name>
    <dbReference type="NCBI Taxonomy" id="2982530"/>
    <lineage>
        <taxon>Bacteria</taxon>
        <taxon>Pseudomonadati</taxon>
        <taxon>Pseudomonadota</taxon>
        <taxon>Gammaproteobacteria</taxon>
        <taxon>Alteromonadales</taxon>
        <taxon>Alteromonadaceae</taxon>
        <taxon>Alteromonas/Salinimonas group</taxon>
        <taxon>Alteromonas</taxon>
    </lineage>
</organism>
<dbReference type="Proteomes" id="UP001209257">
    <property type="component" value="Unassembled WGS sequence"/>
</dbReference>
<feature type="domain" description="CusB-like beta-barrel" evidence="4">
    <location>
        <begin position="195"/>
        <end position="268"/>
    </location>
</feature>
<evidence type="ECO:0000259" key="3">
    <source>
        <dbReference type="Pfam" id="PF25917"/>
    </source>
</evidence>
<feature type="chain" id="PRO_5047372121" evidence="2">
    <location>
        <begin position="28"/>
        <end position="351"/>
    </location>
</feature>
<evidence type="ECO:0000313" key="6">
    <source>
        <dbReference type="Proteomes" id="UP001209257"/>
    </source>
</evidence>
<dbReference type="Gene3D" id="1.10.287.470">
    <property type="entry name" value="Helix hairpin bin"/>
    <property type="match status" value="1"/>
</dbReference>
<comment type="similarity">
    <text evidence="1">Belongs to the membrane fusion protein (MFP) (TC 8.A.1) family.</text>
</comment>
<dbReference type="Gene3D" id="2.40.50.100">
    <property type="match status" value="1"/>
</dbReference>
<dbReference type="Gene3D" id="2.40.30.170">
    <property type="match status" value="1"/>
</dbReference>
<dbReference type="InterPro" id="IPR058792">
    <property type="entry name" value="Beta-barrel_RND_2"/>
</dbReference>
<name>A0ABT2VSI1_9ALTE</name>
<dbReference type="Gene3D" id="2.40.420.20">
    <property type="match status" value="1"/>
</dbReference>
<evidence type="ECO:0000259" key="4">
    <source>
        <dbReference type="Pfam" id="PF25954"/>
    </source>
</evidence>
<dbReference type="InterPro" id="IPR006143">
    <property type="entry name" value="RND_pump_MFP"/>
</dbReference>
<feature type="domain" description="Multidrug resistance protein MdtA-like barrel-sandwich hybrid" evidence="3">
    <location>
        <begin position="64"/>
        <end position="184"/>
    </location>
</feature>
<comment type="caution">
    <text evidence="5">The sequence shown here is derived from an EMBL/GenBank/DDBJ whole genome shotgun (WGS) entry which is preliminary data.</text>
</comment>
<dbReference type="EMBL" id="JAOTJC010000008">
    <property type="protein sequence ID" value="MCU7555191.1"/>
    <property type="molecule type" value="Genomic_DNA"/>
</dbReference>
<accession>A0ABT2VSI1</accession>
<dbReference type="RefSeq" id="WP_262994605.1">
    <property type="nucleotide sequence ID" value="NZ_JAOTJC010000008.1"/>
</dbReference>
<dbReference type="Pfam" id="PF25954">
    <property type="entry name" value="Beta-barrel_RND_2"/>
    <property type="match status" value="1"/>
</dbReference>
<evidence type="ECO:0000256" key="1">
    <source>
        <dbReference type="ARBA" id="ARBA00009477"/>
    </source>
</evidence>
<keyword evidence="6" id="KW-1185">Reference proteome</keyword>
<dbReference type="NCBIfam" id="TIGR01730">
    <property type="entry name" value="RND_mfp"/>
    <property type="match status" value="1"/>
</dbReference>
<keyword evidence="2" id="KW-0732">Signal</keyword>